<dbReference type="InterPro" id="IPR006664">
    <property type="entry name" value="OMP_bac"/>
</dbReference>
<feature type="domain" description="OmpA-like" evidence="5">
    <location>
        <begin position="197"/>
        <end position="314"/>
    </location>
</feature>
<evidence type="ECO:0000256" key="2">
    <source>
        <dbReference type="ARBA" id="ARBA00023136"/>
    </source>
</evidence>
<dbReference type="CDD" id="cd07185">
    <property type="entry name" value="OmpA_C-like"/>
    <property type="match status" value="1"/>
</dbReference>
<dbReference type="AlphaFoldDB" id="A5WEE5"/>
<dbReference type="HOGENOM" id="CLU_075798_0_0_6"/>
<evidence type="ECO:0000259" key="5">
    <source>
        <dbReference type="PROSITE" id="PS51123"/>
    </source>
</evidence>
<dbReference type="PROSITE" id="PS51257">
    <property type="entry name" value="PROKAR_LIPOPROTEIN"/>
    <property type="match status" value="1"/>
</dbReference>
<evidence type="ECO:0000256" key="4">
    <source>
        <dbReference type="PROSITE-ProRule" id="PRU00473"/>
    </source>
</evidence>
<reference evidence="6" key="1">
    <citation type="submission" date="2007-05" db="EMBL/GenBank/DDBJ databases">
        <title>Complete sequence of chromosome of Psychrobacter sp. PRwf-1.</title>
        <authorList>
            <consortium name="US DOE Joint Genome Institute"/>
            <person name="Copeland A."/>
            <person name="Lucas S."/>
            <person name="Lapidus A."/>
            <person name="Barry K."/>
            <person name="Detter J.C."/>
            <person name="Glavina del Rio T."/>
            <person name="Hammon N."/>
            <person name="Israni S."/>
            <person name="Dalin E."/>
            <person name="Tice H."/>
            <person name="Pitluck S."/>
            <person name="Chain P."/>
            <person name="Malfatti S."/>
            <person name="Shin M."/>
            <person name="Vergez L."/>
            <person name="Schmutz J."/>
            <person name="Larimer F."/>
            <person name="Land M."/>
            <person name="Hauser L."/>
            <person name="Kyrpides N."/>
            <person name="Kim E."/>
            <person name="Tiedje J."/>
            <person name="Richardson P."/>
        </authorList>
    </citation>
    <scope>NUCLEOTIDE SEQUENCE [LARGE SCALE GENOMIC DNA]</scope>
    <source>
        <strain evidence="6">PRwf-1</strain>
    </source>
</reference>
<dbReference type="EMBL" id="CP000713">
    <property type="protein sequence ID" value="ABQ94036.1"/>
    <property type="molecule type" value="Genomic_DNA"/>
</dbReference>
<dbReference type="GO" id="GO:0009279">
    <property type="term" value="C:cell outer membrane"/>
    <property type="evidence" value="ECO:0007669"/>
    <property type="project" value="UniProtKB-SubCell"/>
</dbReference>
<protein>
    <submittedName>
        <fullName evidence="6">OmpA/MotB domain protein</fullName>
    </submittedName>
</protein>
<comment type="subcellular location">
    <subcellularLocation>
        <location evidence="1">Cell outer membrane</location>
    </subcellularLocation>
</comment>
<dbReference type="PROSITE" id="PS51123">
    <property type="entry name" value="OMPA_2"/>
    <property type="match status" value="1"/>
</dbReference>
<dbReference type="SUPFAM" id="SSF103088">
    <property type="entry name" value="OmpA-like"/>
    <property type="match status" value="1"/>
</dbReference>
<evidence type="ECO:0000313" key="6">
    <source>
        <dbReference type="EMBL" id="ABQ94036.1"/>
    </source>
</evidence>
<dbReference type="Pfam" id="PF00691">
    <property type="entry name" value="OmpA"/>
    <property type="match status" value="1"/>
</dbReference>
<keyword evidence="2 4" id="KW-0472">Membrane</keyword>
<sequence precursor="true">MTAIRLSMFFPVLFIGLSGCVSTGSNSSGDIRHVDGITWNKQTSVSPSDFLSKKVEADEVRLVFIRDADDYSEQTSSNISINNRFQVSLQEGGYTTVNSCVGINQLSAHATGYKDNDLLADKRSLDLAGGNTYYFLVTVEGDGKSYISQIKDSGQAFKLLQGKRYQSHQISRVVPNCPRPVITEAAEVVTAAPVAPVLKEKVTIDLEVLFETDKSVVRPSYYRKLSEVADFMNKYPSTIATIEGHTDDRASDSYNLALSQRRADAVRNVFIHEFDIDSNRLKAIGYGESKPRATNDTAEGRQLNRRVMAVIEEN</sequence>
<evidence type="ECO:0000256" key="3">
    <source>
        <dbReference type="ARBA" id="ARBA00023237"/>
    </source>
</evidence>
<dbReference type="PRINTS" id="PR01021">
    <property type="entry name" value="OMPADOMAIN"/>
</dbReference>
<dbReference type="Gene3D" id="3.30.1330.60">
    <property type="entry name" value="OmpA-like domain"/>
    <property type="match status" value="1"/>
</dbReference>
<dbReference type="PANTHER" id="PTHR30329">
    <property type="entry name" value="STATOR ELEMENT OF FLAGELLAR MOTOR COMPLEX"/>
    <property type="match status" value="1"/>
</dbReference>
<evidence type="ECO:0000256" key="1">
    <source>
        <dbReference type="ARBA" id="ARBA00004442"/>
    </source>
</evidence>
<dbReference type="KEGG" id="prw:PsycPRwf_1086"/>
<gene>
    <name evidence="6" type="ordered locus">PsycPRwf_1086</name>
</gene>
<proteinExistence type="predicted"/>
<accession>A5WEE5</accession>
<dbReference type="InterPro" id="IPR036737">
    <property type="entry name" value="OmpA-like_sf"/>
</dbReference>
<dbReference type="PANTHER" id="PTHR30329:SF21">
    <property type="entry name" value="LIPOPROTEIN YIAD-RELATED"/>
    <property type="match status" value="1"/>
</dbReference>
<dbReference type="InterPro" id="IPR006665">
    <property type="entry name" value="OmpA-like"/>
</dbReference>
<keyword evidence="3" id="KW-0998">Cell outer membrane</keyword>
<organism evidence="6">
    <name type="scientific">Psychrobacter sp. (strain PRwf-1)</name>
    <dbReference type="NCBI Taxonomy" id="349106"/>
    <lineage>
        <taxon>Bacteria</taxon>
        <taxon>Pseudomonadati</taxon>
        <taxon>Pseudomonadota</taxon>
        <taxon>Gammaproteobacteria</taxon>
        <taxon>Moraxellales</taxon>
        <taxon>Moraxellaceae</taxon>
        <taxon>Psychrobacter</taxon>
    </lineage>
</organism>
<dbReference type="InterPro" id="IPR050330">
    <property type="entry name" value="Bact_OuterMem_StrucFunc"/>
</dbReference>
<dbReference type="STRING" id="349106.PsycPRwf_1086"/>
<name>A5WEE5_PSYWF</name>
<dbReference type="eggNOG" id="COG2885">
    <property type="taxonomic scope" value="Bacteria"/>
</dbReference>